<keyword evidence="2" id="KW-0802">TPR repeat</keyword>
<comment type="caution">
    <text evidence="4">The sequence shown here is derived from an EMBL/GenBank/DDBJ whole genome shotgun (WGS) entry which is preliminary data.</text>
</comment>
<evidence type="ECO:0000256" key="1">
    <source>
        <dbReference type="ARBA" id="ARBA00022737"/>
    </source>
</evidence>
<dbReference type="Gene3D" id="1.25.40.10">
    <property type="entry name" value="Tetratricopeptide repeat domain"/>
    <property type="match status" value="1"/>
</dbReference>
<dbReference type="PANTHER" id="PTHR11242">
    <property type="entry name" value="ARYL HYDROCARBON RECEPTOR INTERACTING PROTEIN RELATED"/>
    <property type="match status" value="1"/>
</dbReference>
<dbReference type="PANTHER" id="PTHR11242:SF0">
    <property type="entry name" value="TPR_REGION DOMAIN-CONTAINING PROTEIN"/>
    <property type="match status" value="1"/>
</dbReference>
<feature type="compositionally biased region" description="Polar residues" evidence="3">
    <location>
        <begin position="776"/>
        <end position="813"/>
    </location>
</feature>
<sequence>MTPGESIQLDRVPNETGVIDGDDLENPSQMINIELVSITRKEELPDEVEATKKAFSTPIQRIQLSLDSKNTGNHHYYLKNYQLAKTYYENSLRYLQDSEEWTSEFQKNANSLRVSVLLNISNCLNKLGDHKSVLKYCSDAIKIEKDNIKALYLRAISNMNLDDPEEARVDLYRAASIQPQNIQIRKKLSEVIKVILRAPKSQIPLHMTVNDAKYGDKNVLTTLDVVESDEIVRWVNDSAEFPEPVLLEKEEIISLNDDKNTNPEDSKKKISSDSPKYLKDLDETTHSCRHKYKNINIKDIVPANNITNNEDNKNDIFNNESNVKSEIAKKYERLLSGNLGELNSNSGMGAFSRTKYNGKEMISNIRSKPLFKSIFKNFKSYGYNKRFKSNESHDSSEYITVDQKVAEVAKTKIISKKIQDEIDATSKVGDAQKDILKTFKNLTISPSPYLSDTKNVNDKTTESPKTRSLPLSCVLSSQYKNNWKNSPTNNMRSKSPVSLPTNSIQNTSSNSGNDSKIVDGDFSFDDLSKAISKLNFELSNTSSVLDSFLNKYKRNSIDVYDSTTKNILEQLYDLELFYNKIHFLLLNKKSIDDYLDLSNTNNCEYKHYKDPSNSNKIPNTNLPHLNNSSNNTQMNNPILNSNKEENKHIFIEKNPSLSSIDSKRSLSVPIHEEEFIDNNSSYYDNNEYYDYDNKNPNTTLKDKSKPVNSTPYMMFNNNKVPQSKVGLKPKSSFEGFSSQGEVSRGRTKIRDQNGSVTRVSRNFVVENKVNVLQNARKSSSSLQILSNDKRASNNPKRNTTLPYKNQTNLQNGKSSSSLSFRNQSLEYNRLGRSNDTYPSLEVGGPIAKMNCFPKYMSCLQNNSYPQFKCYQPSHQYKTEYGLNHNYFYQNHEIDYVGGSTNTKRCPFFCNMIAHN</sequence>
<protein>
    <recommendedName>
        <fullName evidence="6">TPR repeat-containing protein</fullName>
    </recommendedName>
</protein>
<feature type="region of interest" description="Disordered" evidence="3">
    <location>
        <begin position="776"/>
        <end position="820"/>
    </location>
</feature>
<evidence type="ECO:0000256" key="3">
    <source>
        <dbReference type="SAM" id="MobiDB-lite"/>
    </source>
</evidence>
<dbReference type="Proteomes" id="UP001311799">
    <property type="component" value="Unassembled WGS sequence"/>
</dbReference>
<reference evidence="4 5" key="1">
    <citation type="submission" date="2023-10" db="EMBL/GenBank/DDBJ databases">
        <title>Comparative genomics analysis reveals potential genetic determinants of host preference in Cryptosporidium xiaoi.</title>
        <authorList>
            <person name="Xiao L."/>
            <person name="Li J."/>
        </authorList>
    </citation>
    <scope>NUCLEOTIDE SEQUENCE [LARGE SCALE GENOMIC DNA]</scope>
    <source>
        <strain evidence="4 5">52996</strain>
    </source>
</reference>
<dbReference type="InterPro" id="IPR039663">
    <property type="entry name" value="AIP/AIPL1/TTC9"/>
</dbReference>
<feature type="region of interest" description="Disordered" evidence="3">
    <location>
        <begin position="480"/>
        <end position="515"/>
    </location>
</feature>
<evidence type="ECO:0008006" key="6">
    <source>
        <dbReference type="Google" id="ProtNLM"/>
    </source>
</evidence>
<dbReference type="AlphaFoldDB" id="A0AAV9XUR2"/>
<keyword evidence="1" id="KW-0677">Repeat</keyword>
<evidence type="ECO:0000313" key="5">
    <source>
        <dbReference type="Proteomes" id="UP001311799"/>
    </source>
</evidence>
<dbReference type="SUPFAM" id="SSF48452">
    <property type="entry name" value="TPR-like"/>
    <property type="match status" value="1"/>
</dbReference>
<evidence type="ECO:0000256" key="2">
    <source>
        <dbReference type="ARBA" id="ARBA00022803"/>
    </source>
</evidence>
<accession>A0AAV9XUR2</accession>
<keyword evidence="5" id="KW-1185">Reference proteome</keyword>
<dbReference type="EMBL" id="JAWDEY010000034">
    <property type="protein sequence ID" value="KAK6588348.1"/>
    <property type="molecule type" value="Genomic_DNA"/>
</dbReference>
<name>A0AAV9XUR2_9CRYT</name>
<dbReference type="InterPro" id="IPR019734">
    <property type="entry name" value="TPR_rpt"/>
</dbReference>
<evidence type="ECO:0000313" key="4">
    <source>
        <dbReference type="EMBL" id="KAK6588348.1"/>
    </source>
</evidence>
<proteinExistence type="predicted"/>
<dbReference type="SMART" id="SM00028">
    <property type="entry name" value="TPR"/>
    <property type="match status" value="3"/>
</dbReference>
<dbReference type="InterPro" id="IPR011990">
    <property type="entry name" value="TPR-like_helical_dom_sf"/>
</dbReference>
<organism evidence="4 5">
    <name type="scientific">Cryptosporidium xiaoi</name>
    <dbReference type="NCBI Taxonomy" id="659607"/>
    <lineage>
        <taxon>Eukaryota</taxon>
        <taxon>Sar</taxon>
        <taxon>Alveolata</taxon>
        <taxon>Apicomplexa</taxon>
        <taxon>Conoidasida</taxon>
        <taxon>Coccidia</taxon>
        <taxon>Eucoccidiorida</taxon>
        <taxon>Eimeriorina</taxon>
        <taxon>Cryptosporidiidae</taxon>
        <taxon>Cryptosporidium</taxon>
    </lineage>
</organism>
<feature type="compositionally biased region" description="Polar residues" evidence="3">
    <location>
        <begin position="480"/>
        <end position="514"/>
    </location>
</feature>
<gene>
    <name evidence="4" type="ORF">RS030_6894</name>
</gene>